<keyword evidence="4" id="KW-1185">Reference proteome</keyword>
<feature type="domain" description="DUF2921" evidence="2">
    <location>
        <begin position="110"/>
        <end position="162"/>
    </location>
</feature>
<dbReference type="Pfam" id="PF25333">
    <property type="entry name" value="DUF2921_N"/>
    <property type="match status" value="1"/>
</dbReference>
<evidence type="ECO:0000313" key="3">
    <source>
        <dbReference type="EMBL" id="KAK9209225.1"/>
    </source>
</evidence>
<feature type="compositionally biased region" description="Basic and acidic residues" evidence="1">
    <location>
        <begin position="16"/>
        <end position="29"/>
    </location>
</feature>
<dbReference type="PANTHER" id="PTHR33389:SF18">
    <property type="entry name" value="OS01G0677900 PROTEIN"/>
    <property type="match status" value="1"/>
</dbReference>
<feature type="compositionally biased region" description="Basic residues" evidence="1">
    <location>
        <begin position="1"/>
        <end position="10"/>
    </location>
</feature>
<dbReference type="AlphaFoldDB" id="A0AAP0MGU0"/>
<dbReference type="EMBL" id="JBCGBO010000004">
    <property type="protein sequence ID" value="KAK9209225.1"/>
    <property type="molecule type" value="Genomic_DNA"/>
</dbReference>
<sequence>MSKEKGKKKPSGVDQENNHDQMPRGDKVGVEGENLNVKAMADLNKAMIDLNKIRLFNQKAMTNPNLNKLVICLMCAFAVGYLPRVVSLKQIQCLEEEKRLRVLMEYPNFSHADLNKTLVAECYWDDKMNRLCVVAFRFLNTTESLADGYVGDCTTRFSLSFLSI</sequence>
<evidence type="ECO:0000313" key="4">
    <source>
        <dbReference type="Proteomes" id="UP001428341"/>
    </source>
</evidence>
<feature type="region of interest" description="Disordered" evidence="1">
    <location>
        <begin position="1"/>
        <end position="29"/>
    </location>
</feature>
<gene>
    <name evidence="3" type="ORF">WN944_001589</name>
</gene>
<reference evidence="3 4" key="1">
    <citation type="submission" date="2024-05" db="EMBL/GenBank/DDBJ databases">
        <title>Haplotype-resolved chromosome-level genome assembly of Huyou (Citrus changshanensis).</title>
        <authorList>
            <person name="Miao C."/>
            <person name="Chen W."/>
            <person name="Wu Y."/>
            <person name="Wang L."/>
            <person name="Zhao S."/>
            <person name="Grierson D."/>
            <person name="Xu C."/>
            <person name="Chen K."/>
        </authorList>
    </citation>
    <scope>NUCLEOTIDE SEQUENCE [LARGE SCALE GENOMIC DNA]</scope>
    <source>
        <strain evidence="3">01-14</strain>
        <tissue evidence="3">Leaf</tissue>
    </source>
</reference>
<organism evidence="3 4">
    <name type="scientific">Citrus x changshan-huyou</name>
    <dbReference type="NCBI Taxonomy" id="2935761"/>
    <lineage>
        <taxon>Eukaryota</taxon>
        <taxon>Viridiplantae</taxon>
        <taxon>Streptophyta</taxon>
        <taxon>Embryophyta</taxon>
        <taxon>Tracheophyta</taxon>
        <taxon>Spermatophyta</taxon>
        <taxon>Magnoliopsida</taxon>
        <taxon>eudicotyledons</taxon>
        <taxon>Gunneridae</taxon>
        <taxon>Pentapetalae</taxon>
        <taxon>rosids</taxon>
        <taxon>malvids</taxon>
        <taxon>Sapindales</taxon>
        <taxon>Rutaceae</taxon>
        <taxon>Aurantioideae</taxon>
        <taxon>Citrus</taxon>
    </lineage>
</organism>
<evidence type="ECO:0000259" key="2">
    <source>
        <dbReference type="Pfam" id="PF25333"/>
    </source>
</evidence>
<protein>
    <recommendedName>
        <fullName evidence="2">DUF2921 domain-containing protein</fullName>
    </recommendedName>
</protein>
<comment type="caution">
    <text evidence="3">The sequence shown here is derived from an EMBL/GenBank/DDBJ whole genome shotgun (WGS) entry which is preliminary data.</text>
</comment>
<dbReference type="PANTHER" id="PTHR33389">
    <property type="entry name" value="FAMILY PROTEIN, PUTATIVE (DUF2921)-RELATED"/>
    <property type="match status" value="1"/>
</dbReference>
<name>A0AAP0MGU0_9ROSI</name>
<accession>A0AAP0MGU0</accession>
<dbReference type="Proteomes" id="UP001428341">
    <property type="component" value="Unassembled WGS sequence"/>
</dbReference>
<evidence type="ECO:0000256" key="1">
    <source>
        <dbReference type="SAM" id="MobiDB-lite"/>
    </source>
</evidence>
<dbReference type="InterPro" id="IPR057425">
    <property type="entry name" value="DUF2921_N"/>
</dbReference>
<proteinExistence type="predicted"/>